<dbReference type="Proteomes" id="UP000758603">
    <property type="component" value="Unassembled WGS sequence"/>
</dbReference>
<proteinExistence type="predicted"/>
<dbReference type="AlphaFoldDB" id="A0A9P8ZXJ3"/>
<keyword evidence="2" id="KW-1185">Reference proteome</keyword>
<sequence>MSAAGMSLENRQTIIDVARWCQAQVDSTPDRETRTKAMVVDRVGSSVLFKTDTQRVHFQDNCTYYDELTSPDVSRVFLWKGKGSRFKRDDSDKSDTAAIFKTPIKKRRALNLSHLVRMPRSGLIFESQHAVFGRNERDRLVVAALYRANVPITSQGVHCALVTMFRNARAFLANWDTSMLSIYDIFEPIKIATTWADSITIAVFIDLFFRVLAAREA</sequence>
<evidence type="ECO:0000313" key="1">
    <source>
        <dbReference type="EMBL" id="KAH6653044.1"/>
    </source>
</evidence>
<name>A0A9P8ZXJ3_9PEZI</name>
<dbReference type="RefSeq" id="XP_045957321.1">
    <property type="nucleotide sequence ID" value="XM_046100209.1"/>
</dbReference>
<accession>A0A9P8ZXJ3</accession>
<comment type="caution">
    <text evidence="1">The sequence shown here is derived from an EMBL/GenBank/DDBJ whole genome shotgun (WGS) entry which is preliminary data.</text>
</comment>
<protein>
    <submittedName>
        <fullName evidence="1">Uncharacterized protein</fullName>
    </submittedName>
</protein>
<reference evidence="1" key="1">
    <citation type="journal article" date="2021" name="Nat. Commun.">
        <title>Genetic determinants of endophytism in the Arabidopsis root mycobiome.</title>
        <authorList>
            <person name="Mesny F."/>
            <person name="Miyauchi S."/>
            <person name="Thiergart T."/>
            <person name="Pickel B."/>
            <person name="Atanasova L."/>
            <person name="Karlsson M."/>
            <person name="Huettel B."/>
            <person name="Barry K.W."/>
            <person name="Haridas S."/>
            <person name="Chen C."/>
            <person name="Bauer D."/>
            <person name="Andreopoulos W."/>
            <person name="Pangilinan J."/>
            <person name="LaButti K."/>
            <person name="Riley R."/>
            <person name="Lipzen A."/>
            <person name="Clum A."/>
            <person name="Drula E."/>
            <person name="Henrissat B."/>
            <person name="Kohler A."/>
            <person name="Grigoriev I.V."/>
            <person name="Martin F.M."/>
            <person name="Hacquard S."/>
        </authorList>
    </citation>
    <scope>NUCLEOTIDE SEQUENCE</scope>
    <source>
        <strain evidence="1">MPI-SDFR-AT-0073</strain>
    </source>
</reference>
<evidence type="ECO:0000313" key="2">
    <source>
        <dbReference type="Proteomes" id="UP000758603"/>
    </source>
</evidence>
<organism evidence="1 2">
    <name type="scientific">Truncatella angustata</name>
    <dbReference type="NCBI Taxonomy" id="152316"/>
    <lineage>
        <taxon>Eukaryota</taxon>
        <taxon>Fungi</taxon>
        <taxon>Dikarya</taxon>
        <taxon>Ascomycota</taxon>
        <taxon>Pezizomycotina</taxon>
        <taxon>Sordariomycetes</taxon>
        <taxon>Xylariomycetidae</taxon>
        <taxon>Amphisphaeriales</taxon>
        <taxon>Sporocadaceae</taxon>
        <taxon>Truncatella</taxon>
    </lineage>
</organism>
<gene>
    <name evidence="1" type="ORF">BKA67DRAFT_536746</name>
</gene>
<dbReference type="GeneID" id="70129101"/>
<dbReference type="EMBL" id="JAGPXC010000005">
    <property type="protein sequence ID" value="KAH6653044.1"/>
    <property type="molecule type" value="Genomic_DNA"/>
</dbReference>